<dbReference type="EMBL" id="CACRXK020000553">
    <property type="protein sequence ID" value="CAB3982904.1"/>
    <property type="molecule type" value="Genomic_DNA"/>
</dbReference>
<sequence>MDPSEGRPYIKVSDQELPPLYESVNSKDSEENPSPCSNINRTLLPFKAFYYFFYGAIGSLFPFIALYFRHLWLSPTQAGLLVGLRPIIQSITTPFWALVADRFNAKKIVLFIGLCGWLFSHASLLLVPAGKKPLSCAENSTHVTKRSVELSYPLPKNILGKEHNPYPQEILDYNPVDISYASPNDMTSKKHNKNPPDSLDYNSAASHDQVRFSRKKKPNKPSLQNSLNISSEVKTEATIQPNVAKIDESNLDSTNNQNGKGSWWSISSMHLPLETWHTFTYLFFIILIGNLFAAPAQTMANTATLQVLGDDTHKYGSQRCFGSIGWGVSAFVVGMLVSMNHDRSLACKGIDDINYSPCFYAFGFLMLCSLVVAIPFKFRNAKEDNPRETRAQLTQVCQQLDCLTLFVFFTVLLAGFNMGFIQTFLFWYLQSLGGSQTLFSLILGFNAVGEMIGFLLSVKLISKYGHLKVLALGIFAYAVRLTVYGVVGNPWLVLTVEFLKAFTSSAIWAAAMSYIGDSCHNGSTLAAIVHMLYWGVGYGGGGMIGGVLMERIGARTTFLGLAFISLGVVILILVVVHLNCCPKRKQDIYIPVDSDDEELEQDSDE</sequence>
<evidence type="ECO:0000256" key="3">
    <source>
        <dbReference type="ARBA" id="ARBA00022692"/>
    </source>
</evidence>
<evidence type="ECO:0000313" key="6">
    <source>
        <dbReference type="EMBL" id="CAB3982904.1"/>
    </source>
</evidence>
<dbReference type="InterPro" id="IPR036259">
    <property type="entry name" value="MFS_trans_sf"/>
</dbReference>
<keyword evidence="3" id="KW-0812">Transmembrane</keyword>
<dbReference type="InterPro" id="IPR020846">
    <property type="entry name" value="MFS_dom"/>
</dbReference>
<dbReference type="PROSITE" id="PS50850">
    <property type="entry name" value="MFS"/>
    <property type="match status" value="1"/>
</dbReference>
<gene>
    <name evidence="6" type="ORF">PACLA_8A065300</name>
</gene>
<dbReference type="Pfam" id="PF12832">
    <property type="entry name" value="MFS_1_like"/>
    <property type="match status" value="1"/>
</dbReference>
<dbReference type="GO" id="GO:0022857">
    <property type="term" value="F:transmembrane transporter activity"/>
    <property type="evidence" value="ECO:0007669"/>
    <property type="project" value="InterPro"/>
</dbReference>
<comment type="caution">
    <text evidence="6">The sequence shown here is derived from an EMBL/GenBank/DDBJ whole genome shotgun (WGS) entry which is preliminary data.</text>
</comment>
<keyword evidence="4" id="KW-1133">Transmembrane helix</keyword>
<dbReference type="GO" id="GO:0016020">
    <property type="term" value="C:membrane"/>
    <property type="evidence" value="ECO:0007669"/>
    <property type="project" value="UniProtKB-SubCell"/>
</dbReference>
<comment type="similarity">
    <text evidence="2">Belongs to the major facilitator superfamily. MFSD6 family.</text>
</comment>
<evidence type="ECO:0000256" key="4">
    <source>
        <dbReference type="ARBA" id="ARBA00022989"/>
    </source>
</evidence>
<dbReference type="CDD" id="cd17335">
    <property type="entry name" value="MFS_MFSD6"/>
    <property type="match status" value="1"/>
</dbReference>
<dbReference type="PANTHER" id="PTHR16172">
    <property type="entry name" value="MAJOR FACILITATOR SUPERFAMILY DOMAIN-CONTAINING PROTEIN 6-LIKE"/>
    <property type="match status" value="1"/>
</dbReference>
<proteinExistence type="inferred from homology"/>
<dbReference type="Proteomes" id="UP001152795">
    <property type="component" value="Unassembled WGS sequence"/>
</dbReference>
<dbReference type="InterPro" id="IPR051717">
    <property type="entry name" value="MFS_MFSD6"/>
</dbReference>
<reference evidence="6" key="1">
    <citation type="submission" date="2020-04" db="EMBL/GenBank/DDBJ databases">
        <authorList>
            <person name="Alioto T."/>
            <person name="Alioto T."/>
            <person name="Gomez Garrido J."/>
        </authorList>
    </citation>
    <scope>NUCLEOTIDE SEQUENCE</scope>
    <source>
        <strain evidence="6">A484AB</strain>
    </source>
</reference>
<comment type="subcellular location">
    <subcellularLocation>
        <location evidence="1">Membrane</location>
        <topology evidence="1">Multi-pass membrane protein</topology>
    </subcellularLocation>
</comment>
<keyword evidence="5" id="KW-0472">Membrane</keyword>
<dbReference type="PANTHER" id="PTHR16172:SF2">
    <property type="entry name" value="MAJOR FACILITATOR SUPERFAMILY DOMAIN-CONTAINING PROTEIN 6"/>
    <property type="match status" value="1"/>
</dbReference>
<dbReference type="InterPro" id="IPR024989">
    <property type="entry name" value="MFS_assoc_dom"/>
</dbReference>
<accession>A0A6S7FSI8</accession>
<evidence type="ECO:0000256" key="1">
    <source>
        <dbReference type="ARBA" id="ARBA00004141"/>
    </source>
</evidence>
<dbReference type="Gene3D" id="1.20.1250.20">
    <property type="entry name" value="MFS general substrate transporter like domains"/>
    <property type="match status" value="3"/>
</dbReference>
<dbReference type="SUPFAM" id="SSF103473">
    <property type="entry name" value="MFS general substrate transporter"/>
    <property type="match status" value="1"/>
</dbReference>
<dbReference type="OrthoDB" id="5989317at2759"/>
<evidence type="ECO:0000313" key="7">
    <source>
        <dbReference type="Proteomes" id="UP001152795"/>
    </source>
</evidence>
<evidence type="ECO:0000256" key="5">
    <source>
        <dbReference type="ARBA" id="ARBA00023136"/>
    </source>
</evidence>
<dbReference type="AlphaFoldDB" id="A0A6S7FSI8"/>
<name>A0A6S7FSI8_PARCT</name>
<keyword evidence="7" id="KW-1185">Reference proteome</keyword>
<protein>
    <submittedName>
        <fullName evidence="6">Uncharacterized protein</fullName>
    </submittedName>
</protein>
<evidence type="ECO:0000256" key="2">
    <source>
        <dbReference type="ARBA" id="ARBA00005241"/>
    </source>
</evidence>
<organism evidence="6 7">
    <name type="scientific">Paramuricea clavata</name>
    <name type="common">Red gorgonian</name>
    <name type="synonym">Violescent sea-whip</name>
    <dbReference type="NCBI Taxonomy" id="317549"/>
    <lineage>
        <taxon>Eukaryota</taxon>
        <taxon>Metazoa</taxon>
        <taxon>Cnidaria</taxon>
        <taxon>Anthozoa</taxon>
        <taxon>Octocorallia</taxon>
        <taxon>Malacalcyonacea</taxon>
        <taxon>Plexauridae</taxon>
        <taxon>Paramuricea</taxon>
    </lineage>
</organism>